<dbReference type="CDD" id="cd11340">
    <property type="entry name" value="AmyAc_bac_CMD_like_3"/>
    <property type="match status" value="1"/>
</dbReference>
<dbReference type="SUPFAM" id="SSF51445">
    <property type="entry name" value="(Trans)glycosidases"/>
    <property type="match status" value="1"/>
</dbReference>
<evidence type="ECO:0000256" key="1">
    <source>
        <dbReference type="ARBA" id="ARBA00022801"/>
    </source>
</evidence>
<dbReference type="SUPFAM" id="SSF81296">
    <property type="entry name" value="E set domains"/>
    <property type="match status" value="1"/>
</dbReference>
<dbReference type="GO" id="GO:0005975">
    <property type="term" value="P:carbohydrate metabolic process"/>
    <property type="evidence" value="ECO:0007669"/>
    <property type="project" value="InterPro"/>
</dbReference>
<dbReference type="InterPro" id="IPR013783">
    <property type="entry name" value="Ig-like_fold"/>
</dbReference>
<dbReference type="InterPro" id="IPR013780">
    <property type="entry name" value="Glyco_hydro_b"/>
</dbReference>
<dbReference type="Proteomes" id="UP000199513">
    <property type="component" value="Unassembled WGS sequence"/>
</dbReference>
<dbReference type="Pfam" id="PF09087">
    <property type="entry name" value="Cyc-maltodext_N"/>
    <property type="match status" value="1"/>
</dbReference>
<dbReference type="RefSeq" id="WP_091538343.1">
    <property type="nucleotide sequence ID" value="NZ_FONY01000001.1"/>
</dbReference>
<evidence type="ECO:0000259" key="4">
    <source>
        <dbReference type="SMART" id="SM00642"/>
    </source>
</evidence>
<organism evidence="5 6">
    <name type="scientific">Thermoflexibacter ruber</name>
    <dbReference type="NCBI Taxonomy" id="1003"/>
    <lineage>
        <taxon>Bacteria</taxon>
        <taxon>Pseudomonadati</taxon>
        <taxon>Bacteroidota</taxon>
        <taxon>Cytophagia</taxon>
        <taxon>Cytophagales</taxon>
        <taxon>Thermoflexibacteraceae</taxon>
        <taxon>Thermoflexibacter</taxon>
    </lineage>
</organism>
<evidence type="ECO:0000256" key="3">
    <source>
        <dbReference type="SAM" id="SignalP"/>
    </source>
</evidence>
<dbReference type="OrthoDB" id="9806009at2"/>
<dbReference type="Gene3D" id="2.60.40.1180">
    <property type="entry name" value="Golgi alpha-mannosidase II"/>
    <property type="match status" value="1"/>
</dbReference>
<keyword evidence="1" id="KW-0378">Hydrolase</keyword>
<evidence type="ECO:0000313" key="6">
    <source>
        <dbReference type="Proteomes" id="UP000199513"/>
    </source>
</evidence>
<dbReference type="Pfam" id="PF00128">
    <property type="entry name" value="Alpha-amylase"/>
    <property type="match status" value="1"/>
</dbReference>
<dbReference type="InterPro" id="IPR015171">
    <property type="entry name" value="Cyc-maltodext_N"/>
</dbReference>
<dbReference type="EMBL" id="FONY01000001">
    <property type="protein sequence ID" value="SFE42316.1"/>
    <property type="molecule type" value="Genomic_DNA"/>
</dbReference>
<proteinExistence type="predicted"/>
<accession>A0A1I2AEH8</accession>
<dbReference type="SUPFAM" id="SSF51011">
    <property type="entry name" value="Glycosyl hydrolase domain"/>
    <property type="match status" value="1"/>
</dbReference>
<keyword evidence="3" id="KW-0732">Signal</keyword>
<dbReference type="InterPro" id="IPR006047">
    <property type="entry name" value="GH13_cat_dom"/>
</dbReference>
<dbReference type="AlphaFoldDB" id="A0A1I2AEH8"/>
<dbReference type="Gene3D" id="2.60.40.10">
    <property type="entry name" value="Immunoglobulins"/>
    <property type="match status" value="1"/>
</dbReference>
<dbReference type="PANTHER" id="PTHR10357:SF210">
    <property type="entry name" value="MALTODEXTRIN GLUCOSIDASE"/>
    <property type="match status" value="1"/>
</dbReference>
<feature type="chain" id="PRO_5011481253" evidence="3">
    <location>
        <begin position="20"/>
        <end position="610"/>
    </location>
</feature>
<dbReference type="STRING" id="1003.SAMN04488541_1001139"/>
<dbReference type="InterPro" id="IPR014756">
    <property type="entry name" value="Ig_E-set"/>
</dbReference>
<dbReference type="InterPro" id="IPR017853">
    <property type="entry name" value="GH"/>
</dbReference>
<dbReference type="GO" id="GO:0016798">
    <property type="term" value="F:hydrolase activity, acting on glycosyl bonds"/>
    <property type="evidence" value="ECO:0007669"/>
    <property type="project" value="UniProtKB-KW"/>
</dbReference>
<name>A0A1I2AEH8_9BACT</name>
<protein>
    <submittedName>
        <fullName evidence="5">Glycosidase</fullName>
    </submittedName>
</protein>
<dbReference type="Gene3D" id="3.20.20.80">
    <property type="entry name" value="Glycosidases"/>
    <property type="match status" value="1"/>
</dbReference>
<reference evidence="5 6" key="1">
    <citation type="submission" date="2016-10" db="EMBL/GenBank/DDBJ databases">
        <authorList>
            <person name="de Groot N.N."/>
        </authorList>
    </citation>
    <scope>NUCLEOTIDE SEQUENCE [LARGE SCALE GENOMIC DNA]</scope>
    <source>
        <strain>GEY</strain>
        <strain evidence="6">DSM 9560</strain>
    </source>
</reference>
<keyword evidence="6" id="KW-1185">Reference proteome</keyword>
<feature type="signal peptide" evidence="3">
    <location>
        <begin position="1"/>
        <end position="19"/>
    </location>
</feature>
<evidence type="ECO:0000313" key="5">
    <source>
        <dbReference type="EMBL" id="SFE42316.1"/>
    </source>
</evidence>
<dbReference type="PANTHER" id="PTHR10357">
    <property type="entry name" value="ALPHA-AMYLASE FAMILY MEMBER"/>
    <property type="match status" value="1"/>
</dbReference>
<gene>
    <name evidence="5" type="ORF">SAMN04488541_1001139</name>
</gene>
<keyword evidence="2 5" id="KW-0326">Glycosidase</keyword>
<sequence length="610" mass="69866">MKKIYLLCLAFWVCFSAFAQIEIAHIEPPNWYVGMKNPEVQILVHGKDIAKANVKLGNSLAILKEVRKVSNPNYLFLNLTVGKKAGTLPIVFSQGSQTKTINYKLNEKSKDKNRIQGFDASDLIYLIMPDRFANAVPENDNVEGMLERANRNELYGRHGGDLQGITNNLSYLKDLGVTALWLNPVLENDMPQSSYHGYAITDLYNVDKRFGGNQAYLDFINQAHLLGLKVIQDMVANHIGLHHWLMKDLPEASWIHQFDSFTRSNYRLATASDPHASENDKMLMEKGWFDTTMPDINQTNPLFAKYLIQNSLWWIEYAGIDGIRMDTYPYNDKEFMATWAKTLLDEYPTFNIVGEVWIHSVPMESYWLKGTKNRDRHISHLPSITDFPLYEAINAALNEPNGWNNGLSRVYHTLAEDFLYENPMENVIFLDNHDLTRFYTVVGEDLNKYKMGLALLMTMRGVPQLYYGTEVLMTGGPEHGYVRQDFAGGWAGDKVNVFKNEGLTSAQSEALNYLKKLANWRKNKKVIHTGKLTHFIPDNDTYVYLRHNEQEKVMVIIHTGKESKKLNTKRFEEFLKGINKGKEIISGQTLADLQEINLPAQSAMIIELEK</sequence>
<feature type="domain" description="Glycosyl hydrolase family 13 catalytic" evidence="4">
    <location>
        <begin position="126"/>
        <end position="521"/>
    </location>
</feature>
<dbReference type="SMART" id="SM00642">
    <property type="entry name" value="Aamy"/>
    <property type="match status" value="1"/>
</dbReference>
<evidence type="ECO:0000256" key="2">
    <source>
        <dbReference type="ARBA" id="ARBA00023295"/>
    </source>
</evidence>